<evidence type="ECO:0000256" key="1">
    <source>
        <dbReference type="ARBA" id="ARBA00004245"/>
    </source>
</evidence>
<accession>A0AAQ4QR54</accession>
<dbReference type="CDD" id="cd06750">
    <property type="entry name" value="PDZ_shroom2_3_4-like"/>
    <property type="match status" value="1"/>
</dbReference>
<keyword evidence="6" id="KW-0009">Actin-binding</keyword>
<reference evidence="9" key="2">
    <citation type="submission" date="2025-08" db="UniProtKB">
        <authorList>
            <consortium name="Ensembl"/>
        </authorList>
    </citation>
    <scope>IDENTIFICATION</scope>
</reference>
<dbReference type="InterPro" id="IPR001478">
    <property type="entry name" value="PDZ"/>
</dbReference>
<dbReference type="InterPro" id="IPR027685">
    <property type="entry name" value="Shroom_fam"/>
</dbReference>
<evidence type="ECO:0000256" key="7">
    <source>
        <dbReference type="ARBA" id="ARBA00023212"/>
    </source>
</evidence>
<dbReference type="PANTHER" id="PTHR15012">
    <property type="entry name" value="APICAL PROTEIN/SHROOM-RELATED"/>
    <property type="match status" value="1"/>
</dbReference>
<protein>
    <recommendedName>
        <fullName evidence="8">PDZ domain-containing protein</fullName>
    </recommendedName>
</protein>
<dbReference type="Ensembl" id="ENSGACT00000080633.1">
    <property type="protein sequence ID" value="ENSGACP00000053784.1"/>
    <property type="gene ID" value="ENSGACG00000035485.1"/>
</dbReference>
<evidence type="ECO:0000256" key="3">
    <source>
        <dbReference type="ARBA" id="ARBA00022473"/>
    </source>
</evidence>
<feature type="domain" description="PDZ" evidence="8">
    <location>
        <begin position="12"/>
        <end position="94"/>
    </location>
</feature>
<comment type="subcellular location">
    <subcellularLocation>
        <location evidence="1">Cytoplasm</location>
        <location evidence="1">Cytoskeleton</location>
    </subcellularLocation>
</comment>
<dbReference type="Proteomes" id="UP000007635">
    <property type="component" value="Chromosome VII"/>
</dbReference>
<keyword evidence="5" id="KW-0597">Phosphoprotein</keyword>
<name>A0AAQ4QR54_GASAC</name>
<dbReference type="GeneTree" id="ENSGT00940000159479"/>
<dbReference type="GO" id="GO:0007015">
    <property type="term" value="P:actin filament organization"/>
    <property type="evidence" value="ECO:0007669"/>
    <property type="project" value="TreeGrafter"/>
</dbReference>
<evidence type="ECO:0000313" key="9">
    <source>
        <dbReference type="Ensembl" id="ENSGACP00000053784.1"/>
    </source>
</evidence>
<dbReference type="GO" id="GO:0005912">
    <property type="term" value="C:adherens junction"/>
    <property type="evidence" value="ECO:0007669"/>
    <property type="project" value="TreeGrafter"/>
</dbReference>
<dbReference type="Pfam" id="PF00595">
    <property type="entry name" value="PDZ"/>
    <property type="match status" value="1"/>
</dbReference>
<keyword evidence="3" id="KW-0217">Developmental protein</keyword>
<proteinExistence type="inferred from homology"/>
<organism evidence="9 10">
    <name type="scientific">Gasterosteus aculeatus aculeatus</name>
    <name type="common">three-spined stickleback</name>
    <dbReference type="NCBI Taxonomy" id="481459"/>
    <lineage>
        <taxon>Eukaryota</taxon>
        <taxon>Metazoa</taxon>
        <taxon>Chordata</taxon>
        <taxon>Craniata</taxon>
        <taxon>Vertebrata</taxon>
        <taxon>Euteleostomi</taxon>
        <taxon>Actinopterygii</taxon>
        <taxon>Neopterygii</taxon>
        <taxon>Teleostei</taxon>
        <taxon>Neoteleostei</taxon>
        <taxon>Acanthomorphata</taxon>
        <taxon>Eupercaria</taxon>
        <taxon>Perciformes</taxon>
        <taxon>Cottioidei</taxon>
        <taxon>Gasterosteales</taxon>
        <taxon>Gasterosteidae</taxon>
        <taxon>Gasterosteus</taxon>
    </lineage>
</organism>
<comment type="similarity">
    <text evidence="2">Belongs to the shroom family.</text>
</comment>
<evidence type="ECO:0000256" key="2">
    <source>
        <dbReference type="ARBA" id="ARBA00006469"/>
    </source>
</evidence>
<dbReference type="SUPFAM" id="SSF50156">
    <property type="entry name" value="PDZ domain-like"/>
    <property type="match status" value="1"/>
</dbReference>
<evidence type="ECO:0000256" key="6">
    <source>
        <dbReference type="ARBA" id="ARBA00023203"/>
    </source>
</evidence>
<dbReference type="SMART" id="SM00228">
    <property type="entry name" value="PDZ"/>
    <property type="match status" value="1"/>
</dbReference>
<evidence type="ECO:0000259" key="8">
    <source>
        <dbReference type="PROSITE" id="PS50106"/>
    </source>
</evidence>
<dbReference type="FunFam" id="2.30.42.10:FF:000100">
    <property type="entry name" value="Shroom family member 2"/>
    <property type="match status" value="1"/>
</dbReference>
<dbReference type="AlphaFoldDB" id="A0AAQ4QR54"/>
<evidence type="ECO:0000256" key="5">
    <source>
        <dbReference type="ARBA" id="ARBA00022553"/>
    </source>
</evidence>
<evidence type="ECO:0000313" key="10">
    <source>
        <dbReference type="Proteomes" id="UP000007635"/>
    </source>
</evidence>
<dbReference type="GO" id="GO:0016324">
    <property type="term" value="C:apical plasma membrane"/>
    <property type="evidence" value="ECO:0007669"/>
    <property type="project" value="TreeGrafter"/>
</dbReference>
<dbReference type="Gene3D" id="2.30.42.10">
    <property type="match status" value="1"/>
</dbReference>
<sequence length="176" mass="18919">METVEQLVSFHHVQVQLSGGAPWGFTLKGGLEHGEPLIITKIEDGGKAALCAKLRVGDELVNINGSALYGSRQEALILIKGSYRLLKLAVRSQLFQFLTITRDVPADLHLVFHVVPSLEISGAAFPSSGLTPGTWRSCRSRRSPSLLLLLLLLLSPLLPASPPPPTPLPSPLLPPL</sequence>
<dbReference type="GO" id="GO:0043296">
    <property type="term" value="C:apical junction complex"/>
    <property type="evidence" value="ECO:0007669"/>
    <property type="project" value="TreeGrafter"/>
</dbReference>
<dbReference type="PANTHER" id="PTHR15012:SF35">
    <property type="entry name" value="PROTEIN SHROOM4"/>
    <property type="match status" value="1"/>
</dbReference>
<reference evidence="9 10" key="1">
    <citation type="journal article" date="2021" name="G3 (Bethesda)">
        <title>Improved contiguity of the threespine stickleback genome using long-read sequencing.</title>
        <authorList>
            <person name="Nath S."/>
            <person name="Shaw D.E."/>
            <person name="White M.A."/>
        </authorList>
    </citation>
    <scope>NUCLEOTIDE SEQUENCE [LARGE SCALE GENOMIC DNA]</scope>
    <source>
        <strain evidence="9 10">Lake Benthic</strain>
    </source>
</reference>
<dbReference type="PROSITE" id="PS50106">
    <property type="entry name" value="PDZ"/>
    <property type="match status" value="1"/>
</dbReference>
<keyword evidence="7" id="KW-0206">Cytoskeleton</keyword>
<dbReference type="InterPro" id="IPR036034">
    <property type="entry name" value="PDZ_sf"/>
</dbReference>
<evidence type="ECO:0000256" key="4">
    <source>
        <dbReference type="ARBA" id="ARBA00022490"/>
    </source>
</evidence>
<dbReference type="GO" id="GO:0030864">
    <property type="term" value="C:cortical actin cytoskeleton"/>
    <property type="evidence" value="ECO:0007669"/>
    <property type="project" value="TreeGrafter"/>
</dbReference>
<dbReference type="GO" id="GO:0051015">
    <property type="term" value="F:actin filament binding"/>
    <property type="evidence" value="ECO:0007669"/>
    <property type="project" value="InterPro"/>
</dbReference>
<keyword evidence="4" id="KW-0963">Cytoplasm</keyword>
<keyword evidence="10" id="KW-1185">Reference proteome</keyword>
<reference evidence="9" key="3">
    <citation type="submission" date="2025-09" db="UniProtKB">
        <authorList>
            <consortium name="Ensembl"/>
        </authorList>
    </citation>
    <scope>IDENTIFICATION</scope>
</reference>